<dbReference type="EMBL" id="LC597879">
    <property type="protein sequence ID" value="BCP45659.1"/>
    <property type="molecule type" value="Genomic_RNA"/>
</dbReference>
<reference evidence="1" key="1">
    <citation type="submission" date="2020-12" db="EMBL/GenBank/DDBJ databases">
        <title>Osugoroshi viruses, novel members of Partitiviridae, are late male-killing virus in Homona magnanima.</title>
        <authorList>
            <person name="Fujita R."/>
            <person name="Inoue M."/>
            <person name="Takamatu T."/>
            <person name="Arai H."/>
            <person name="Nishino M."/>
            <person name="Abe N."/>
            <person name="Nakai M."/>
            <person name="Urayama S."/>
            <person name="Chiba Y."/>
            <person name="Kunimi Y."/>
        </authorList>
    </citation>
    <scope>NUCLEOTIDE SEQUENCE</scope>
</reference>
<name>A0A7R7T1W5_9VIRU</name>
<sequence>MEDAKRAIDLVGLEYPADIKATYDDLPTDYDELFRLREHLYYLYTIGTETGNDDLADYALFANLHVRYRLLAFQAALTPADAYYYHIYEQKLPLMKWRPFKHHGVSTTQPDELVQEVQFATEVPVYINTSYEKESATETSQENVIHLHQDIVQIHQDTEEQQIHAPIDVAPTLVAKDHKFERAYMEYHTRISSDLIIRSTNGRRINTFRIPLRSMRDFKIFAVSYYGYPTRIECCDSARFSRLFHYVTGRFSGYDDAGYYVSVTDHKINGCQPLLSLALRQMSMLWLRPPPSR</sequence>
<evidence type="ECO:0000313" key="1">
    <source>
        <dbReference type="EMBL" id="BCP45659.1"/>
    </source>
</evidence>
<organism evidence="1">
    <name type="scientific">Osugoroshi virus</name>
    <dbReference type="NCBI Taxonomy" id="2202814"/>
    <lineage>
        <taxon>Viruses</taxon>
        <taxon>Riboviria</taxon>
        <taxon>Orthornavirae</taxon>
        <taxon>Pisuviricota</taxon>
        <taxon>Duplopiviricetes</taxon>
        <taxon>Durnavirales</taxon>
        <taxon>Partitiviridae</taxon>
    </lineage>
</organism>
<protein>
    <submittedName>
        <fullName evidence="1">Uncharacterized protein</fullName>
    </submittedName>
</protein>
<accession>A0A7R7T1W5</accession>
<proteinExistence type="predicted"/>